<dbReference type="InterPro" id="IPR036390">
    <property type="entry name" value="WH_DNA-bd_sf"/>
</dbReference>
<dbReference type="STRING" id="314287.GB2207_00085"/>
<dbReference type="Pfam" id="PF03466">
    <property type="entry name" value="LysR_substrate"/>
    <property type="match status" value="1"/>
</dbReference>
<evidence type="ECO:0000256" key="2">
    <source>
        <dbReference type="ARBA" id="ARBA00023015"/>
    </source>
</evidence>
<evidence type="ECO:0000256" key="1">
    <source>
        <dbReference type="ARBA" id="ARBA00009437"/>
    </source>
</evidence>
<evidence type="ECO:0000259" key="5">
    <source>
        <dbReference type="PROSITE" id="PS50931"/>
    </source>
</evidence>
<accession>Q1YQB9</accession>
<keyword evidence="3" id="KW-0238">DNA-binding</keyword>
<feature type="domain" description="HTH lysR-type" evidence="5">
    <location>
        <begin position="1"/>
        <end position="48"/>
    </location>
</feature>
<dbReference type="InterPro" id="IPR000847">
    <property type="entry name" value="LysR_HTH_N"/>
</dbReference>
<dbReference type="HOGENOM" id="CLU_039613_6_0_6"/>
<dbReference type="PROSITE" id="PS50931">
    <property type="entry name" value="HTH_LYSR"/>
    <property type="match status" value="1"/>
</dbReference>
<dbReference type="Pfam" id="PF00126">
    <property type="entry name" value="HTH_1"/>
    <property type="match status" value="1"/>
</dbReference>
<dbReference type="SUPFAM" id="SSF46785">
    <property type="entry name" value="Winged helix' DNA-binding domain"/>
    <property type="match status" value="1"/>
</dbReference>
<dbReference type="Proteomes" id="UP000005555">
    <property type="component" value="Unassembled WGS sequence"/>
</dbReference>
<dbReference type="PANTHER" id="PTHR30419:SF8">
    <property type="entry name" value="NITROGEN ASSIMILATION TRANSCRIPTIONAL ACTIVATOR-RELATED"/>
    <property type="match status" value="1"/>
</dbReference>
<dbReference type="GO" id="GO:0003677">
    <property type="term" value="F:DNA binding"/>
    <property type="evidence" value="ECO:0007669"/>
    <property type="project" value="UniProtKB-KW"/>
</dbReference>
<dbReference type="PANTHER" id="PTHR30419">
    <property type="entry name" value="HTH-TYPE TRANSCRIPTIONAL REGULATOR YBHD"/>
    <property type="match status" value="1"/>
</dbReference>
<dbReference type="EMBL" id="AAPI01000007">
    <property type="protein sequence ID" value="EAS46324.1"/>
    <property type="molecule type" value="Genomic_DNA"/>
</dbReference>
<keyword evidence="2" id="KW-0805">Transcription regulation</keyword>
<dbReference type="InterPro" id="IPR005119">
    <property type="entry name" value="LysR_subst-bd"/>
</dbReference>
<dbReference type="InterPro" id="IPR050950">
    <property type="entry name" value="HTH-type_LysR_regulators"/>
</dbReference>
<evidence type="ECO:0000256" key="4">
    <source>
        <dbReference type="ARBA" id="ARBA00023163"/>
    </source>
</evidence>
<organism evidence="6 7">
    <name type="scientific">gamma proteobacterium HTCC2207</name>
    <dbReference type="NCBI Taxonomy" id="314287"/>
    <lineage>
        <taxon>Bacteria</taxon>
        <taxon>Pseudomonadati</taxon>
        <taxon>Pseudomonadota</taxon>
        <taxon>Gammaproteobacteria</taxon>
        <taxon>Cellvibrionales</taxon>
        <taxon>Porticoccaceae</taxon>
        <taxon>SAR92 clade</taxon>
    </lineage>
</organism>
<gene>
    <name evidence="6" type="ORF">GB2207_00085</name>
</gene>
<dbReference type="GO" id="GO:0005829">
    <property type="term" value="C:cytosol"/>
    <property type="evidence" value="ECO:0007669"/>
    <property type="project" value="TreeGrafter"/>
</dbReference>
<evidence type="ECO:0000256" key="3">
    <source>
        <dbReference type="ARBA" id="ARBA00023125"/>
    </source>
</evidence>
<proteinExistence type="inferred from homology"/>
<dbReference type="SUPFAM" id="SSF53850">
    <property type="entry name" value="Periplasmic binding protein-like II"/>
    <property type="match status" value="1"/>
</dbReference>
<reference evidence="6 7" key="1">
    <citation type="submission" date="2006-03" db="EMBL/GenBank/DDBJ databases">
        <authorList>
            <person name="Giovannoni S.J."/>
            <person name="Cho J.-C."/>
            <person name="Ferriera S."/>
            <person name="Johnson J."/>
            <person name="Kravitz S."/>
            <person name="Halpern A."/>
            <person name="Remington K."/>
            <person name="Beeson K."/>
            <person name="Tran B."/>
            <person name="Rogers Y.-H."/>
            <person name="Friedman R."/>
            <person name="Venter J.C."/>
        </authorList>
    </citation>
    <scope>NUCLEOTIDE SEQUENCE [LARGE SCALE GENOMIC DNA]</scope>
    <source>
        <strain evidence="6 7">HTCC2207</strain>
    </source>
</reference>
<evidence type="ECO:0000313" key="7">
    <source>
        <dbReference type="Proteomes" id="UP000005555"/>
    </source>
</evidence>
<dbReference type="Gene3D" id="1.10.10.10">
    <property type="entry name" value="Winged helix-like DNA-binding domain superfamily/Winged helix DNA-binding domain"/>
    <property type="match status" value="1"/>
</dbReference>
<keyword evidence="4" id="KW-0804">Transcription</keyword>
<evidence type="ECO:0000313" key="6">
    <source>
        <dbReference type="EMBL" id="EAS46324.1"/>
    </source>
</evidence>
<dbReference type="Gene3D" id="3.40.190.10">
    <property type="entry name" value="Periplasmic binding protein-like II"/>
    <property type="match status" value="2"/>
</dbReference>
<comment type="caution">
    <text evidence="6">The sequence shown here is derived from an EMBL/GenBank/DDBJ whole genome shotgun (WGS) entry which is preliminary data.</text>
</comment>
<dbReference type="eggNOG" id="COG0583">
    <property type="taxonomic scope" value="Bacteria"/>
</dbReference>
<dbReference type="PRINTS" id="PR00039">
    <property type="entry name" value="HTHLYSR"/>
</dbReference>
<dbReference type="GO" id="GO:0003700">
    <property type="term" value="F:DNA-binding transcription factor activity"/>
    <property type="evidence" value="ECO:0007669"/>
    <property type="project" value="InterPro"/>
</dbReference>
<name>Q1YQB9_9GAMM</name>
<dbReference type="CDD" id="cd08440">
    <property type="entry name" value="PBP2_LTTR_like_4"/>
    <property type="match status" value="1"/>
</dbReference>
<dbReference type="InterPro" id="IPR036388">
    <property type="entry name" value="WH-like_DNA-bd_sf"/>
</dbReference>
<protein>
    <submittedName>
        <fullName evidence="6">Transcriptional regulator, LysR family protein</fullName>
    </submittedName>
</protein>
<sequence length="285" mass="31687">MVANEGSFNRAAEKLARTQPAITLAVKQLEGFIGLKLLQRTTRNVSTTAEGENFLPIAERLVRDFDSAIYDLRATSERRSGHVSMAVVPSVATNLLPDIIKTFATEFPGINLHLDDDSSRGVQHRVESNEVDFGIGSMWNPNKVLEFTPLFADKLELICHRDHPLAQHSGGIEWQQLDQATFLDTGVTRDLRPRQEGGQSKFDFPNLTTLMAMLRSNLGVSVLPSLAIPKPAGELISRPLVPSESREIYIITRKDWILSPAAEAMMETIIRETPRQVAKYGLTLL</sequence>
<keyword evidence="7" id="KW-1185">Reference proteome</keyword>
<comment type="similarity">
    <text evidence="1">Belongs to the LysR transcriptional regulatory family.</text>
</comment>
<dbReference type="AlphaFoldDB" id="Q1YQB9"/>